<dbReference type="RefSeq" id="WP_184138036.1">
    <property type="nucleotide sequence ID" value="NZ_JACHFL010000029.1"/>
</dbReference>
<dbReference type="EMBL" id="JACHFL010000029">
    <property type="protein sequence ID" value="MBB5366168.1"/>
    <property type="molecule type" value="Genomic_DNA"/>
</dbReference>
<feature type="chain" id="PRO_5031264475" evidence="1">
    <location>
        <begin position="21"/>
        <end position="180"/>
    </location>
</feature>
<keyword evidence="3" id="KW-1185">Reference proteome</keyword>
<sequence>MKKFTLFAAAAAVGLSVAGAQTWTTDDGTYTLKGCYPSAGAVRCDLGYIYTRSDSAAQSFKPGYYEVVGTDGKTYTAKQIAVGGNPMSTNVINQTYYKGISVPFSIIFDAPSSMTSFQVMALERVVVNNVPIRGATPTPAPAPIKPPTTGSTANYNAVLSNCKADAKGVLTCTAVLTPRR</sequence>
<gene>
    <name evidence="2" type="ORF">HNQ08_005297</name>
</gene>
<proteinExistence type="predicted"/>
<keyword evidence="1" id="KW-0732">Signal</keyword>
<comment type="caution">
    <text evidence="2">The sequence shown here is derived from an EMBL/GenBank/DDBJ whole genome shotgun (WGS) entry which is preliminary data.</text>
</comment>
<evidence type="ECO:0000313" key="3">
    <source>
        <dbReference type="Proteomes" id="UP000552709"/>
    </source>
</evidence>
<dbReference type="AlphaFoldDB" id="A0A7W8K236"/>
<organism evidence="2 3">
    <name type="scientific">Deinococcus humi</name>
    <dbReference type="NCBI Taxonomy" id="662880"/>
    <lineage>
        <taxon>Bacteria</taxon>
        <taxon>Thermotogati</taxon>
        <taxon>Deinococcota</taxon>
        <taxon>Deinococci</taxon>
        <taxon>Deinococcales</taxon>
        <taxon>Deinococcaceae</taxon>
        <taxon>Deinococcus</taxon>
    </lineage>
</organism>
<reference evidence="2 3" key="1">
    <citation type="submission" date="2020-08" db="EMBL/GenBank/DDBJ databases">
        <title>Genomic Encyclopedia of Type Strains, Phase IV (KMG-IV): sequencing the most valuable type-strain genomes for metagenomic binning, comparative biology and taxonomic classification.</title>
        <authorList>
            <person name="Goeker M."/>
        </authorList>
    </citation>
    <scope>NUCLEOTIDE SEQUENCE [LARGE SCALE GENOMIC DNA]</scope>
    <source>
        <strain evidence="2 3">DSM 27939</strain>
    </source>
</reference>
<evidence type="ECO:0000256" key="1">
    <source>
        <dbReference type="SAM" id="SignalP"/>
    </source>
</evidence>
<feature type="signal peptide" evidence="1">
    <location>
        <begin position="1"/>
        <end position="20"/>
    </location>
</feature>
<dbReference type="Proteomes" id="UP000552709">
    <property type="component" value="Unassembled WGS sequence"/>
</dbReference>
<accession>A0A7W8K236</accession>
<protein>
    <submittedName>
        <fullName evidence="2">Uncharacterized protein</fullName>
    </submittedName>
</protein>
<name>A0A7W8K236_9DEIO</name>
<evidence type="ECO:0000313" key="2">
    <source>
        <dbReference type="EMBL" id="MBB5366168.1"/>
    </source>
</evidence>